<dbReference type="Proteomes" id="UP000307790">
    <property type="component" value="Unassembled WGS sequence"/>
</dbReference>
<keyword evidence="3" id="KW-1185">Reference proteome</keyword>
<proteinExistence type="predicted"/>
<dbReference type="OrthoDB" id="5915045at2"/>
<keyword evidence="1" id="KW-1133">Transmembrane helix</keyword>
<keyword evidence="1" id="KW-0812">Transmembrane</keyword>
<feature type="transmembrane region" description="Helical" evidence="1">
    <location>
        <begin position="81"/>
        <end position="105"/>
    </location>
</feature>
<dbReference type="InterPro" id="IPR010380">
    <property type="entry name" value="DUF975"/>
</dbReference>
<dbReference type="RefSeq" id="WP_138319222.1">
    <property type="nucleotide sequence ID" value="NZ_VCBC01000005.1"/>
</dbReference>
<feature type="transmembrane region" description="Helical" evidence="1">
    <location>
        <begin position="182"/>
        <end position="206"/>
    </location>
</feature>
<accession>A0A5R9IQM4</accession>
<evidence type="ECO:0000313" key="3">
    <source>
        <dbReference type="Proteomes" id="UP000307790"/>
    </source>
</evidence>
<dbReference type="PANTHER" id="PTHR40076:SF1">
    <property type="entry name" value="MEMBRANE PROTEIN"/>
    <property type="match status" value="1"/>
</dbReference>
<dbReference type="PANTHER" id="PTHR40076">
    <property type="entry name" value="MEMBRANE PROTEIN-RELATED"/>
    <property type="match status" value="1"/>
</dbReference>
<protein>
    <recommendedName>
        <fullName evidence="4">DUF975 family protein</fullName>
    </recommendedName>
</protein>
<feature type="transmembrane region" description="Helical" evidence="1">
    <location>
        <begin position="117"/>
        <end position="137"/>
    </location>
</feature>
<name>A0A5R9IQM4_9GAMM</name>
<feature type="transmembrane region" description="Helical" evidence="1">
    <location>
        <begin position="143"/>
        <end position="161"/>
    </location>
</feature>
<dbReference type="AlphaFoldDB" id="A0A5R9IQM4"/>
<organism evidence="2 3">
    <name type="scientific">Thalassotalea litorea</name>
    <dbReference type="NCBI Taxonomy" id="2020715"/>
    <lineage>
        <taxon>Bacteria</taxon>
        <taxon>Pseudomonadati</taxon>
        <taxon>Pseudomonadota</taxon>
        <taxon>Gammaproteobacteria</taxon>
        <taxon>Alteromonadales</taxon>
        <taxon>Colwelliaceae</taxon>
        <taxon>Thalassotalea</taxon>
    </lineage>
</organism>
<dbReference type="EMBL" id="VCBC01000005">
    <property type="protein sequence ID" value="TLU66347.1"/>
    <property type="molecule type" value="Genomic_DNA"/>
</dbReference>
<evidence type="ECO:0000256" key="1">
    <source>
        <dbReference type="SAM" id="Phobius"/>
    </source>
</evidence>
<evidence type="ECO:0008006" key="4">
    <source>
        <dbReference type="Google" id="ProtNLM"/>
    </source>
</evidence>
<comment type="caution">
    <text evidence="2">The sequence shown here is derived from an EMBL/GenBank/DDBJ whole genome shotgun (WGS) entry which is preliminary data.</text>
</comment>
<feature type="transmembrane region" description="Helical" evidence="1">
    <location>
        <begin position="212"/>
        <end position="233"/>
    </location>
</feature>
<reference evidence="2 3" key="1">
    <citation type="submission" date="2019-05" db="EMBL/GenBank/DDBJ databases">
        <title>Genome sequences of Thalassotalea litorea 1K03283.</title>
        <authorList>
            <person name="Zhang D."/>
        </authorList>
    </citation>
    <scope>NUCLEOTIDE SEQUENCE [LARGE SCALE GENOMIC DNA]</scope>
    <source>
        <strain evidence="2 3">MCCC 1K03283</strain>
    </source>
</reference>
<keyword evidence="1" id="KW-0472">Membrane</keyword>
<sequence>MNEKRYIQIGGTPEKAVSGDYKIDVAGIIKEAWKLTQANRQAIMLAVMIIMAATMVLMMAFAETMGGIDAVMADQKIFSGLNMIVTTLLSPLIVGLEMMGISFAIGMQAKPAMIFSFLRKSAFIALASLIVMCLTNLGLMLLLVPGIYLAVALSFTGPLVAEKNLSPNQAIILSLKATRFQWLKIFQVYLFVMAIFLPLAFIVVIAAQNFGVIPAAVIAVLGLSWIAPFFYYVKGILYRQIFGVRMQVLDDNAEGTGESFFSA</sequence>
<evidence type="ECO:0000313" key="2">
    <source>
        <dbReference type="EMBL" id="TLU66347.1"/>
    </source>
</evidence>
<feature type="transmembrane region" description="Helical" evidence="1">
    <location>
        <begin position="42"/>
        <end position="61"/>
    </location>
</feature>
<gene>
    <name evidence="2" type="ORF">FE810_06560</name>
</gene>